<organism evidence="9 10">
    <name type="scientific">Phaeosphaeria nodorum (strain SN15 / ATCC MYA-4574 / FGSC 10173)</name>
    <name type="common">Glume blotch fungus</name>
    <name type="synonym">Parastagonospora nodorum</name>
    <dbReference type="NCBI Taxonomy" id="321614"/>
    <lineage>
        <taxon>Eukaryota</taxon>
        <taxon>Fungi</taxon>
        <taxon>Dikarya</taxon>
        <taxon>Ascomycota</taxon>
        <taxon>Pezizomycotina</taxon>
        <taxon>Dothideomycetes</taxon>
        <taxon>Pleosporomycetidae</taxon>
        <taxon>Pleosporales</taxon>
        <taxon>Pleosporineae</taxon>
        <taxon>Phaeosphaeriaceae</taxon>
        <taxon>Parastagonospora</taxon>
    </lineage>
</organism>
<dbReference type="Gene3D" id="3.40.250.10">
    <property type="entry name" value="Rhodanese-like domain"/>
    <property type="match status" value="1"/>
</dbReference>
<evidence type="ECO:0000313" key="10">
    <source>
        <dbReference type="Proteomes" id="UP000001055"/>
    </source>
</evidence>
<feature type="compositionally biased region" description="Polar residues" evidence="7">
    <location>
        <begin position="434"/>
        <end position="453"/>
    </location>
</feature>
<keyword evidence="6" id="KW-0175">Coiled coil</keyword>
<dbReference type="KEGG" id="pno:SNOG_09038"/>
<feature type="domain" description="Rhodanese" evidence="8">
    <location>
        <begin position="674"/>
        <end position="765"/>
    </location>
</feature>
<dbReference type="SUPFAM" id="SSF46785">
    <property type="entry name" value="Winged helix' DNA-binding domain"/>
    <property type="match status" value="1"/>
</dbReference>
<dbReference type="InParanoid" id="Q0UGS6"/>
<accession>Q0UGS6</accession>
<keyword evidence="4" id="KW-0539">Nucleus</keyword>
<dbReference type="InterPro" id="IPR036390">
    <property type="entry name" value="WH_DNA-bd_sf"/>
</dbReference>
<reference evidence="10" key="1">
    <citation type="journal article" date="2007" name="Plant Cell">
        <title>Dothideomycete-plant interactions illuminated by genome sequencing and EST analysis of the wheat pathogen Stagonospora nodorum.</title>
        <authorList>
            <person name="Hane J.K."/>
            <person name="Lowe R.G."/>
            <person name="Solomon P.S."/>
            <person name="Tan K.C."/>
            <person name="Schoch C.L."/>
            <person name="Spatafora J.W."/>
            <person name="Crous P.W."/>
            <person name="Kodira C."/>
            <person name="Birren B.W."/>
            <person name="Galagan J.E."/>
            <person name="Torriani S.F."/>
            <person name="McDonald B.A."/>
            <person name="Oliver R.P."/>
        </authorList>
    </citation>
    <scope>NUCLEOTIDE SEQUENCE [LARGE SCALE GENOMIC DNA]</scope>
    <source>
        <strain evidence="10">SN15 / ATCC MYA-4574 / FGSC 10173</strain>
    </source>
</reference>
<dbReference type="Proteomes" id="UP000001055">
    <property type="component" value="Unassembled WGS sequence"/>
</dbReference>
<protein>
    <recommendedName>
        <fullName evidence="8">Rhodanese domain-containing protein</fullName>
    </recommendedName>
</protein>
<evidence type="ECO:0000256" key="6">
    <source>
        <dbReference type="SAM" id="Coils"/>
    </source>
</evidence>
<dbReference type="VEuPathDB" id="FungiDB:JI435_090380"/>
<evidence type="ECO:0000256" key="1">
    <source>
        <dbReference type="ARBA" id="ARBA00004123"/>
    </source>
</evidence>
<feature type="compositionally biased region" description="Basic and acidic residues" evidence="7">
    <location>
        <begin position="253"/>
        <end position="269"/>
    </location>
</feature>
<dbReference type="GO" id="GO:0005634">
    <property type="term" value="C:nucleus"/>
    <property type="evidence" value="ECO:0007669"/>
    <property type="project" value="UniProtKB-SubCell"/>
</dbReference>
<dbReference type="SMART" id="SM00415">
    <property type="entry name" value="HSF"/>
    <property type="match status" value="1"/>
</dbReference>
<dbReference type="PANTHER" id="PTHR10015">
    <property type="entry name" value="HEAT SHOCK TRANSCRIPTION FACTOR"/>
    <property type="match status" value="1"/>
</dbReference>
<evidence type="ECO:0000256" key="3">
    <source>
        <dbReference type="ARBA" id="ARBA00023125"/>
    </source>
</evidence>
<dbReference type="eggNOG" id="KOG0627">
    <property type="taxonomic scope" value="Eukaryota"/>
</dbReference>
<feature type="region of interest" description="Disordered" evidence="7">
    <location>
        <begin position="425"/>
        <end position="488"/>
    </location>
</feature>
<dbReference type="GO" id="GO:0043565">
    <property type="term" value="F:sequence-specific DNA binding"/>
    <property type="evidence" value="ECO:0007669"/>
    <property type="project" value="InterPro"/>
</dbReference>
<feature type="coiled-coil region" evidence="6">
    <location>
        <begin position="569"/>
        <end position="606"/>
    </location>
</feature>
<dbReference type="RefSeq" id="XP_001799341.1">
    <property type="nucleotide sequence ID" value="XM_001799289.1"/>
</dbReference>
<dbReference type="InterPro" id="IPR036873">
    <property type="entry name" value="Rhodanese-like_dom_sf"/>
</dbReference>
<evidence type="ECO:0000256" key="7">
    <source>
        <dbReference type="SAM" id="MobiDB-lite"/>
    </source>
</evidence>
<dbReference type="PROSITE" id="PS50206">
    <property type="entry name" value="RHODANESE_3"/>
    <property type="match status" value="1"/>
</dbReference>
<evidence type="ECO:0000259" key="8">
    <source>
        <dbReference type="PROSITE" id="PS50206"/>
    </source>
</evidence>
<keyword evidence="3" id="KW-0238">DNA-binding</keyword>
<dbReference type="FunFam" id="1.10.10.10:FF:000173">
    <property type="entry name" value="Heat shock transcription factor Hsf1"/>
    <property type="match status" value="1"/>
</dbReference>
<comment type="similarity">
    <text evidence="2 5">Belongs to the HSF family.</text>
</comment>
<dbReference type="Pfam" id="PF00447">
    <property type="entry name" value="HSF_DNA-bind"/>
    <property type="match status" value="1"/>
</dbReference>
<dbReference type="PRINTS" id="PR00056">
    <property type="entry name" value="HSFDOMAIN"/>
</dbReference>
<sequence>MSSRKRRAVASPQAPMQTTYQQEATIPTTDQYMDWNNPSLSTDMNAFNDPTLYEYANTAMPGHNRVVSLETLNDGTEMNSGQLVRRNQNQQLASRRGQWDGFGSPTQQAWEAVDDDEELEQKAAIAKKDAQAKRKQIPPFVQKLSSFLDNNKNENLIRWSDDGNSFIVIDEDEFARTLIPELFKHNNYASFVRQLNMYGFHKKVGLSDNSMKASETKAKAPSEYFNKYFKRGRPELLWLIQKPKNPTAGPKRKREDDGKGDSDEERKYVQDTGGGGGYVEELAVRGNDQMAMIPRSEYNNLRVEVRQLQDQQKLISSVLSTIKRQNEELYSRATSFQALHERHENSINAILTFLATFYNRSLEGNANGLNLADMFPAARQQPHGNVVDVDDFPAQDMSMNKSPHIQRKRQPLALLPAPIVGQPDLLSAAGGRASTMSPSRPSASPLTRSNSRQAVFKNPAPQRQPSTDDHAQQIDPSSVPLKSESPATQPSLLENDAIMSAIQNANANASTTSQAPQFDFPAALSNYQTAGGNVPLTPQERNNVLSMMAGDTSASTTNNALTNPNPPEMQRLINDLSQYQATQKQLEILQQMSDEQNSRVQSLQERLQPLSPSGQIPGLGEGATGEYFGEPGPYDLDLDSFVQNQDYFPGNEAAGAGLPDFNLDNATPDLTGAALCIPTTLLKRTSFNVQKLAETFKDVESREKFERWRRSKHIIVYDSSSSQMKDAATCINTLKKFTSEGWTGGTYIIRGGFQEFAERFPAWITHQASSSPMTSATASLQIDSGLPARGEYPATVEEVEDETRRERRRKK</sequence>
<dbReference type="Gene3D" id="1.10.10.10">
    <property type="entry name" value="Winged helix-like DNA-binding domain superfamily/Winged helix DNA-binding domain"/>
    <property type="match status" value="1"/>
</dbReference>
<dbReference type="InterPro" id="IPR036388">
    <property type="entry name" value="WH-like_DNA-bd_sf"/>
</dbReference>
<dbReference type="GO" id="GO:0003700">
    <property type="term" value="F:DNA-binding transcription factor activity"/>
    <property type="evidence" value="ECO:0007669"/>
    <property type="project" value="InterPro"/>
</dbReference>
<evidence type="ECO:0000256" key="2">
    <source>
        <dbReference type="ARBA" id="ARBA00006403"/>
    </source>
</evidence>
<feature type="region of interest" description="Disordered" evidence="7">
    <location>
        <begin position="775"/>
        <end position="811"/>
    </location>
</feature>
<dbReference type="PANTHER" id="PTHR10015:SF427">
    <property type="entry name" value="HEAT SHOCK FACTOR PROTEIN"/>
    <property type="match status" value="1"/>
</dbReference>
<dbReference type="InterPro" id="IPR000232">
    <property type="entry name" value="HSF_DNA-bd"/>
</dbReference>
<feature type="compositionally biased region" description="Polar residues" evidence="7">
    <location>
        <begin position="14"/>
        <end position="23"/>
    </location>
</feature>
<feature type="region of interest" description="Disordered" evidence="7">
    <location>
        <begin position="240"/>
        <end position="273"/>
    </location>
</feature>
<dbReference type="STRING" id="321614.Q0UGS6"/>
<evidence type="ECO:0000256" key="5">
    <source>
        <dbReference type="RuleBase" id="RU004020"/>
    </source>
</evidence>
<comment type="subcellular location">
    <subcellularLocation>
        <location evidence="1">Nucleus</location>
    </subcellularLocation>
</comment>
<dbReference type="EMBL" id="CH445338">
    <property type="protein sequence ID" value="EAT83230.2"/>
    <property type="molecule type" value="Genomic_DNA"/>
</dbReference>
<feature type="region of interest" description="Disordered" evidence="7">
    <location>
        <begin position="1"/>
        <end position="23"/>
    </location>
</feature>
<dbReference type="InterPro" id="IPR001763">
    <property type="entry name" value="Rhodanese-like_dom"/>
</dbReference>
<dbReference type="GeneID" id="5976242"/>
<dbReference type="SUPFAM" id="SSF52821">
    <property type="entry name" value="Rhodanese/Cell cycle control phosphatase"/>
    <property type="match status" value="1"/>
</dbReference>
<proteinExistence type="inferred from homology"/>
<evidence type="ECO:0000256" key="4">
    <source>
        <dbReference type="ARBA" id="ARBA00023242"/>
    </source>
</evidence>
<dbReference type="AlphaFoldDB" id="Q0UGS6"/>
<dbReference type="HOGENOM" id="CLU_013966_0_0_1"/>
<name>Q0UGS6_PHANO</name>
<gene>
    <name evidence="9" type="ORF">SNOG_09038</name>
</gene>
<evidence type="ECO:0000313" key="9">
    <source>
        <dbReference type="EMBL" id="EAT83230.2"/>
    </source>
</evidence>